<dbReference type="Pfam" id="PF00293">
    <property type="entry name" value="NUDIX"/>
    <property type="match status" value="1"/>
</dbReference>
<keyword evidence="6" id="KW-1185">Reference proteome</keyword>
<dbReference type="Proteomes" id="UP000193944">
    <property type="component" value="Unassembled WGS sequence"/>
</dbReference>
<dbReference type="PRINTS" id="PR00502">
    <property type="entry name" value="NUDIXFAMILY"/>
</dbReference>
<feature type="domain" description="Nudix hydrolase" evidence="4">
    <location>
        <begin position="1"/>
        <end position="120"/>
    </location>
</feature>
<evidence type="ECO:0000256" key="1">
    <source>
        <dbReference type="ARBA" id="ARBA00001946"/>
    </source>
</evidence>
<dbReference type="GO" id="GO:0016787">
    <property type="term" value="F:hydrolase activity"/>
    <property type="evidence" value="ECO:0007669"/>
    <property type="project" value="UniProtKB-KW"/>
</dbReference>
<dbReference type="Gene3D" id="3.90.79.10">
    <property type="entry name" value="Nucleoside Triphosphate Pyrophosphohydrolase"/>
    <property type="match status" value="1"/>
</dbReference>
<dbReference type="OrthoDB" id="77989at2759"/>
<dbReference type="PROSITE" id="PS51462">
    <property type="entry name" value="NUDIX"/>
    <property type="match status" value="1"/>
</dbReference>
<dbReference type="InterPro" id="IPR020084">
    <property type="entry name" value="NUDIX_hydrolase_CS"/>
</dbReference>
<evidence type="ECO:0000259" key="4">
    <source>
        <dbReference type="PROSITE" id="PS51462"/>
    </source>
</evidence>
<dbReference type="PROSITE" id="PS00893">
    <property type="entry name" value="NUDIX_BOX"/>
    <property type="match status" value="1"/>
</dbReference>
<dbReference type="EMBL" id="MCFG01000120">
    <property type="protein sequence ID" value="ORX81357.1"/>
    <property type="molecule type" value="Genomic_DNA"/>
</dbReference>
<evidence type="ECO:0000256" key="2">
    <source>
        <dbReference type="ARBA" id="ARBA00022801"/>
    </source>
</evidence>
<protein>
    <submittedName>
        <fullName evidence="5">Hydrolase, NUDIX family</fullName>
    </submittedName>
</protein>
<evidence type="ECO:0000313" key="6">
    <source>
        <dbReference type="Proteomes" id="UP000193944"/>
    </source>
</evidence>
<sequence length="122" mass="14122">MNELKNRIKRGKINYEGGKWDIPGGTVEPMELPSDAAVREAKEEVGLNIKILSILYEKSNIDLEKNTVFTTLIYRCKVINNYYSISLDTEEHDTYRWVTQNDILAMNDNSLVSYMKELIQCL</sequence>
<dbReference type="PANTHER" id="PTHR43046">
    <property type="entry name" value="GDP-MANNOSE MANNOSYL HYDROLASE"/>
    <property type="match status" value="1"/>
</dbReference>
<comment type="caution">
    <text evidence="5">The sequence shown here is derived from an EMBL/GenBank/DDBJ whole genome shotgun (WGS) entry which is preliminary data.</text>
</comment>
<evidence type="ECO:0000256" key="3">
    <source>
        <dbReference type="RuleBase" id="RU003476"/>
    </source>
</evidence>
<dbReference type="InterPro" id="IPR000086">
    <property type="entry name" value="NUDIX_hydrolase_dom"/>
</dbReference>
<dbReference type="InterPro" id="IPR020476">
    <property type="entry name" value="Nudix_hydrolase"/>
</dbReference>
<evidence type="ECO:0000313" key="5">
    <source>
        <dbReference type="EMBL" id="ORX81357.1"/>
    </source>
</evidence>
<dbReference type="PANTHER" id="PTHR43046:SF14">
    <property type="entry name" value="MUTT_NUDIX FAMILY PROTEIN"/>
    <property type="match status" value="1"/>
</dbReference>
<comment type="similarity">
    <text evidence="3">Belongs to the Nudix hydrolase family.</text>
</comment>
<accession>A0A1Y1X6C4</accession>
<gene>
    <name evidence="5" type="ORF">BCR32DRAFT_279766</name>
</gene>
<dbReference type="InterPro" id="IPR015797">
    <property type="entry name" value="NUDIX_hydrolase-like_dom_sf"/>
</dbReference>
<organism evidence="5 6">
    <name type="scientific">Anaeromyces robustus</name>
    <dbReference type="NCBI Taxonomy" id="1754192"/>
    <lineage>
        <taxon>Eukaryota</taxon>
        <taxon>Fungi</taxon>
        <taxon>Fungi incertae sedis</taxon>
        <taxon>Chytridiomycota</taxon>
        <taxon>Chytridiomycota incertae sedis</taxon>
        <taxon>Neocallimastigomycetes</taxon>
        <taxon>Neocallimastigales</taxon>
        <taxon>Neocallimastigaceae</taxon>
        <taxon>Anaeromyces</taxon>
    </lineage>
</organism>
<reference evidence="5 6" key="1">
    <citation type="submission" date="2016-08" db="EMBL/GenBank/DDBJ databases">
        <title>A Parts List for Fungal Cellulosomes Revealed by Comparative Genomics.</title>
        <authorList>
            <consortium name="DOE Joint Genome Institute"/>
            <person name="Haitjema C.H."/>
            <person name="Gilmore S.P."/>
            <person name="Henske J.K."/>
            <person name="Solomon K.V."/>
            <person name="De Groot R."/>
            <person name="Kuo A."/>
            <person name="Mondo S.J."/>
            <person name="Salamov A.A."/>
            <person name="Labutti K."/>
            <person name="Zhao Z."/>
            <person name="Chiniquy J."/>
            <person name="Barry K."/>
            <person name="Brewer H.M."/>
            <person name="Purvine S.O."/>
            <person name="Wright A.T."/>
            <person name="Boxma B."/>
            <person name="Van Alen T."/>
            <person name="Hackstein J.H."/>
            <person name="Baker S.E."/>
            <person name="Grigoriev I.V."/>
            <person name="O'Malley M.A."/>
        </authorList>
    </citation>
    <scope>NUCLEOTIDE SEQUENCE [LARGE SCALE GENOMIC DNA]</scope>
    <source>
        <strain evidence="5 6">S4</strain>
    </source>
</reference>
<proteinExistence type="inferred from homology"/>
<reference evidence="5 6" key="2">
    <citation type="submission" date="2016-08" db="EMBL/GenBank/DDBJ databases">
        <title>Pervasive Adenine N6-methylation of Active Genes in Fungi.</title>
        <authorList>
            <consortium name="DOE Joint Genome Institute"/>
            <person name="Mondo S.J."/>
            <person name="Dannebaum R.O."/>
            <person name="Kuo R.C."/>
            <person name="Labutti K."/>
            <person name="Haridas S."/>
            <person name="Kuo A."/>
            <person name="Salamov A."/>
            <person name="Ahrendt S.R."/>
            <person name="Lipzen A."/>
            <person name="Sullivan W."/>
            <person name="Andreopoulos W.B."/>
            <person name="Clum A."/>
            <person name="Lindquist E."/>
            <person name="Daum C."/>
            <person name="Ramamoorthy G.K."/>
            <person name="Gryganskyi A."/>
            <person name="Culley D."/>
            <person name="Magnuson J.K."/>
            <person name="James T.Y."/>
            <person name="O'Malley M.A."/>
            <person name="Stajich J.E."/>
            <person name="Spatafora J.W."/>
            <person name="Visel A."/>
            <person name="Grigoriev I.V."/>
        </authorList>
    </citation>
    <scope>NUCLEOTIDE SEQUENCE [LARGE SCALE GENOMIC DNA]</scope>
    <source>
        <strain evidence="5 6">S4</strain>
    </source>
</reference>
<name>A0A1Y1X6C4_9FUNG</name>
<dbReference type="SUPFAM" id="SSF55811">
    <property type="entry name" value="Nudix"/>
    <property type="match status" value="1"/>
</dbReference>
<dbReference type="AlphaFoldDB" id="A0A1Y1X6C4"/>
<dbReference type="CDD" id="cd02883">
    <property type="entry name" value="NUDIX_Hydrolase"/>
    <property type="match status" value="1"/>
</dbReference>
<keyword evidence="2 3" id="KW-0378">Hydrolase</keyword>
<comment type="cofactor">
    <cofactor evidence="1">
        <name>Mg(2+)</name>
        <dbReference type="ChEBI" id="CHEBI:18420"/>
    </cofactor>
</comment>